<feature type="domain" description="CBS" evidence="3">
    <location>
        <begin position="78"/>
        <end position="133"/>
    </location>
</feature>
<dbReference type="InterPro" id="IPR046342">
    <property type="entry name" value="CBS_dom_sf"/>
</dbReference>
<dbReference type="AlphaFoldDB" id="A0A1I5U364"/>
<evidence type="ECO:0000313" key="4">
    <source>
        <dbReference type="EMBL" id="SFP89709.1"/>
    </source>
</evidence>
<dbReference type="Proteomes" id="UP000199356">
    <property type="component" value="Unassembled WGS sequence"/>
</dbReference>
<keyword evidence="1 2" id="KW-0129">CBS domain</keyword>
<reference evidence="4 5" key="1">
    <citation type="submission" date="2016-10" db="EMBL/GenBank/DDBJ databases">
        <authorList>
            <person name="de Groot N.N."/>
        </authorList>
    </citation>
    <scope>NUCLEOTIDE SEQUENCE [LARGE SCALE GENOMIC DNA]</scope>
    <source>
        <strain evidence="4 5">DSM 19547</strain>
    </source>
</reference>
<dbReference type="PANTHER" id="PTHR43080">
    <property type="entry name" value="CBS DOMAIN-CONTAINING PROTEIN CBSX3, MITOCHONDRIAL"/>
    <property type="match status" value="1"/>
</dbReference>
<dbReference type="SMART" id="SM00116">
    <property type="entry name" value="CBS"/>
    <property type="match status" value="2"/>
</dbReference>
<gene>
    <name evidence="4" type="ORF">SAMN04488047_11728</name>
</gene>
<organism evidence="4 5">
    <name type="scientific">Tranquillimonas alkanivorans</name>
    <dbReference type="NCBI Taxonomy" id="441119"/>
    <lineage>
        <taxon>Bacteria</taxon>
        <taxon>Pseudomonadati</taxon>
        <taxon>Pseudomonadota</taxon>
        <taxon>Alphaproteobacteria</taxon>
        <taxon>Rhodobacterales</taxon>
        <taxon>Roseobacteraceae</taxon>
        <taxon>Tranquillimonas</taxon>
    </lineage>
</organism>
<dbReference type="EMBL" id="FOXA01000017">
    <property type="protein sequence ID" value="SFP89709.1"/>
    <property type="molecule type" value="Genomic_DNA"/>
</dbReference>
<proteinExistence type="predicted"/>
<sequence>MTDRPRIADYMTRDLVTLSPDDEITQAMHTLLSARISGAPVLDAAGELVGVLSKKDCLRAALHASYHRDWGGAVAHYMTREVETMEARTDIVTAAQRFVDSAFRRFPVVSDGRLVGQISRADVLRALAEQWSGTRR</sequence>
<evidence type="ECO:0000256" key="2">
    <source>
        <dbReference type="PROSITE-ProRule" id="PRU00703"/>
    </source>
</evidence>
<protein>
    <submittedName>
        <fullName evidence="4">CBS domain-containing protein</fullName>
    </submittedName>
</protein>
<feature type="domain" description="CBS" evidence="3">
    <location>
        <begin position="11"/>
        <end position="70"/>
    </location>
</feature>
<dbReference type="Gene3D" id="3.10.580.10">
    <property type="entry name" value="CBS-domain"/>
    <property type="match status" value="1"/>
</dbReference>
<dbReference type="Pfam" id="PF00571">
    <property type="entry name" value="CBS"/>
    <property type="match status" value="2"/>
</dbReference>
<dbReference type="InterPro" id="IPR044729">
    <property type="entry name" value="CBS_bac"/>
</dbReference>
<dbReference type="InterPro" id="IPR000644">
    <property type="entry name" value="CBS_dom"/>
</dbReference>
<keyword evidence="5" id="KW-1185">Reference proteome</keyword>
<evidence type="ECO:0000259" key="3">
    <source>
        <dbReference type="PROSITE" id="PS51371"/>
    </source>
</evidence>
<dbReference type="SUPFAM" id="SSF54631">
    <property type="entry name" value="CBS-domain pair"/>
    <property type="match status" value="1"/>
</dbReference>
<accession>A0A1I5U364</accession>
<evidence type="ECO:0000256" key="1">
    <source>
        <dbReference type="ARBA" id="ARBA00023122"/>
    </source>
</evidence>
<name>A0A1I5U364_9RHOB</name>
<dbReference type="OrthoDB" id="9783590at2"/>
<dbReference type="PROSITE" id="PS51371">
    <property type="entry name" value="CBS"/>
    <property type="match status" value="2"/>
</dbReference>
<dbReference type="PANTHER" id="PTHR43080:SF26">
    <property type="entry name" value="REGULATORY PROTEIN"/>
    <property type="match status" value="1"/>
</dbReference>
<dbReference type="STRING" id="441119.SAMN04488047_11728"/>
<dbReference type="RefSeq" id="WP_093424443.1">
    <property type="nucleotide sequence ID" value="NZ_FOXA01000017.1"/>
</dbReference>
<dbReference type="InterPro" id="IPR051257">
    <property type="entry name" value="Diverse_CBS-Domain"/>
</dbReference>
<dbReference type="CDD" id="cd04629">
    <property type="entry name" value="CBS_pair_bac"/>
    <property type="match status" value="1"/>
</dbReference>
<evidence type="ECO:0000313" key="5">
    <source>
        <dbReference type="Proteomes" id="UP000199356"/>
    </source>
</evidence>